<reference evidence="4" key="1">
    <citation type="submission" date="2016-07" db="EMBL/GenBank/DDBJ databases">
        <title>Nontailed viruses are major unrecognized killers of bacteria in the ocean.</title>
        <authorList>
            <person name="Kauffman K."/>
            <person name="Hussain F."/>
            <person name="Yang J."/>
            <person name="Arevalo P."/>
            <person name="Brown J."/>
            <person name="Cutler M."/>
            <person name="Kelly L."/>
            <person name="Polz M.F."/>
        </authorList>
    </citation>
    <scope>NUCLEOTIDE SEQUENCE [LARGE SCALE GENOMIC DNA]</scope>
    <source>
        <strain evidence="4">10N.286.55.C1</strain>
    </source>
</reference>
<dbReference type="PANTHER" id="PTHR34714">
    <property type="entry name" value="EGF-LIKE DOMAIN-CONTAINING PROTEIN"/>
    <property type="match status" value="1"/>
</dbReference>
<protein>
    <submittedName>
        <fullName evidence="3">Uncharacterized protein</fullName>
    </submittedName>
</protein>
<dbReference type="Proteomes" id="UP000235778">
    <property type="component" value="Unassembled WGS sequence"/>
</dbReference>
<proteinExistence type="predicted"/>
<dbReference type="PANTHER" id="PTHR34714:SF2">
    <property type="entry name" value="EGF-LIKE DOMAIN-CONTAINING PROTEIN"/>
    <property type="match status" value="1"/>
</dbReference>
<evidence type="ECO:0000256" key="1">
    <source>
        <dbReference type="SAM" id="Coils"/>
    </source>
</evidence>
<evidence type="ECO:0000256" key="2">
    <source>
        <dbReference type="SAM" id="SignalP"/>
    </source>
</evidence>
<organism evidence="3 4">
    <name type="scientific">Vibrio lentus</name>
    <dbReference type="NCBI Taxonomy" id="136468"/>
    <lineage>
        <taxon>Bacteria</taxon>
        <taxon>Pseudomonadati</taxon>
        <taxon>Pseudomonadota</taxon>
        <taxon>Gammaproteobacteria</taxon>
        <taxon>Vibrionales</taxon>
        <taxon>Vibrionaceae</taxon>
        <taxon>Vibrio</taxon>
    </lineage>
</organism>
<feature type="chain" id="PRO_5014633503" evidence="2">
    <location>
        <begin position="21"/>
        <end position="801"/>
    </location>
</feature>
<keyword evidence="1" id="KW-0175">Coiled coil</keyword>
<dbReference type="AlphaFoldDB" id="A0A2N7BJF7"/>
<feature type="signal peptide" evidence="2">
    <location>
        <begin position="1"/>
        <end position="20"/>
    </location>
</feature>
<evidence type="ECO:0000313" key="3">
    <source>
        <dbReference type="EMBL" id="PME56752.1"/>
    </source>
</evidence>
<dbReference type="RefSeq" id="WP_102268673.1">
    <property type="nucleotide sequence ID" value="NZ_MCSH01000156.1"/>
</dbReference>
<sequence length="801" mass="91114">MYKKTILALSIILASNGSSATPFTDYYNVVEDELYPSSYKDIDQTTSYKDGVIQGMLLNSDVLIELFRSNKDARNIIIIADTINIDSPIVSDISNKSILILARKITGEHSLNFSASEDSRAMVNVISNEIDTRLSINTLNSFNQVNLESGRHYRYVKQKNQSPTIYNDEKLNINSYLTSSNKNTQFIFDQVFDMSVSIYDQVPNLSLDMLSWYSDILGKSESLLDKNINLAGLYNSIQAIKIFLEMSNNSSNYVPKLKMDVYSDSYQLILNSMSSFQDEYNQFEDHTLDIETRKDAAQLMLGHLQSALEAQQGIIDNQNKKIESYQLVIEERSEGFLKQESIVDILEKDFQSGIREYQANFVIETMFNCLSILADLSQAFIGAFTGNVGGVADSADKMASDVKETVFDVKNLKKLAENIGHIKKLSDNIAAILKMVKEQKFGADLREQMNDINLAIPELESSALNWTLTQQDISEMLGAAEALPIRGAKAYRASLDRLMTWGSAVSGTQLALIQMSARVVELELEKTAILEDLERVEALIEKIEEDESNMLEVEKYLFRSYNFFKRPLYTTQLNYNAALKYNTFKNSSVVPKLNSTYDEYNKNLVTMNQDLIDHLSSLNSYPQNYKYTFPLENEDIVKSLKESGEFTISINKNKYVSFQKNPFEYNISSFADNTLKDRDRIRVNKIGIQLVGNDLPDGYYRFQVSHSGQFQDTYLGTSYTFNTSPQYKFYSYNSVGSQNSIIEDGTINEDFGPYIFEPTLLSNWTFKLKDFESHDLSKLKDVNISLNLNSISSPWRNSNSF</sequence>
<dbReference type="EMBL" id="MCSI01000171">
    <property type="protein sequence ID" value="PME56752.1"/>
    <property type="molecule type" value="Genomic_DNA"/>
</dbReference>
<name>A0A2N7BJF7_9VIBR</name>
<feature type="coiled-coil region" evidence="1">
    <location>
        <begin position="519"/>
        <end position="553"/>
    </location>
</feature>
<comment type="caution">
    <text evidence="3">The sequence shown here is derived from an EMBL/GenBank/DDBJ whole genome shotgun (WGS) entry which is preliminary data.</text>
</comment>
<gene>
    <name evidence="3" type="ORF">BCV30_18530</name>
</gene>
<accession>A0A2N7BJF7</accession>
<keyword evidence="2" id="KW-0732">Signal</keyword>
<evidence type="ECO:0000313" key="4">
    <source>
        <dbReference type="Proteomes" id="UP000235778"/>
    </source>
</evidence>